<dbReference type="Gene3D" id="2.120.10.30">
    <property type="entry name" value="TolB, C-terminal domain"/>
    <property type="match status" value="1"/>
</dbReference>
<keyword evidence="1" id="KW-0812">Transmembrane</keyword>
<name>A0A3S3R4K8_9BACT</name>
<dbReference type="AlphaFoldDB" id="A0A3S3R4K8"/>
<dbReference type="InterPro" id="IPR011042">
    <property type="entry name" value="6-blade_b-propeller_TolB-like"/>
</dbReference>
<dbReference type="SUPFAM" id="SSF82171">
    <property type="entry name" value="DPP6 N-terminal domain-like"/>
    <property type="match status" value="1"/>
</dbReference>
<sequence length="375" mass="43219">MNFFKINMNRTVTSFLNNIRIILKLIFFTLILAGFGCVRTGAPIPSLSSPHAVYEDYHSFLYPANNLHDPSISPNEKWFVYKYIEPWQGDRTLFYSSTEKQEKRPLPLPQLEGTKEIRTVSAGDDWSPDGDLYAFEVDIDYSDYIVVVRFSSEGAELIDFFEREGRMNSYNWYDNQKLVYIEYANHKESIVIKDYSESEIKKISTGVIADNFALASNGTFLFTRRIVADAGKPYNELYLGDLNDEKPLSPKRIFKKLTIQGYSISPDGKHALLRLPDPDNVYPLESSWALVDLEELTIVHRLPALNRFRWSPDGSKLAYGKEAEWIPNPHHPDKEFFFDKNFFIFDIATGQEKDYGIGINDNDFSWGPKGNYIIS</sequence>
<organism evidence="2 3">
    <name type="scientific">Candidatus Electrothrix marina</name>
    <dbReference type="NCBI Taxonomy" id="1859130"/>
    <lineage>
        <taxon>Bacteria</taxon>
        <taxon>Pseudomonadati</taxon>
        <taxon>Thermodesulfobacteriota</taxon>
        <taxon>Desulfobulbia</taxon>
        <taxon>Desulfobulbales</taxon>
        <taxon>Desulfobulbaceae</taxon>
        <taxon>Candidatus Electrothrix</taxon>
    </lineage>
</organism>
<accession>A0A3S3R4K8</accession>
<gene>
    <name evidence="2" type="ORF">VU00_11451</name>
</gene>
<proteinExistence type="predicted"/>
<keyword evidence="1" id="KW-1133">Transmembrane helix</keyword>
<evidence type="ECO:0000313" key="2">
    <source>
        <dbReference type="EMBL" id="RWX50099.1"/>
    </source>
</evidence>
<protein>
    <recommendedName>
        <fullName evidence="4">WD40-like Beta Propeller Repeat</fullName>
    </recommendedName>
</protein>
<evidence type="ECO:0000313" key="3">
    <source>
        <dbReference type="Proteomes" id="UP000287615"/>
    </source>
</evidence>
<comment type="caution">
    <text evidence="2">The sequence shown here is derived from an EMBL/GenBank/DDBJ whole genome shotgun (WGS) entry which is preliminary data.</text>
</comment>
<feature type="non-terminal residue" evidence="2">
    <location>
        <position position="375"/>
    </location>
</feature>
<evidence type="ECO:0000256" key="1">
    <source>
        <dbReference type="SAM" id="Phobius"/>
    </source>
</evidence>
<dbReference type="EMBL" id="MTKR01000145">
    <property type="protein sequence ID" value="RWX50099.1"/>
    <property type="molecule type" value="Genomic_DNA"/>
</dbReference>
<feature type="transmembrane region" description="Helical" evidence="1">
    <location>
        <begin position="21"/>
        <end position="42"/>
    </location>
</feature>
<evidence type="ECO:0008006" key="4">
    <source>
        <dbReference type="Google" id="ProtNLM"/>
    </source>
</evidence>
<keyword evidence="1" id="KW-0472">Membrane</keyword>
<dbReference type="Proteomes" id="UP000287615">
    <property type="component" value="Unassembled WGS sequence"/>
</dbReference>
<reference evidence="2 3" key="1">
    <citation type="submission" date="2017-01" db="EMBL/GenBank/DDBJ databases">
        <title>The cable genome- insights into the physiology and evolution of filamentous bacteria capable of sulfide oxidation via long distance electron transfer.</title>
        <authorList>
            <person name="Schreiber L."/>
            <person name="Bjerg J.T."/>
            <person name="Boggild A."/>
            <person name="Van De Vossenberg J."/>
            <person name="Meysman F."/>
            <person name="Nielsen L.P."/>
            <person name="Schramm A."/>
            <person name="Kjeldsen K.U."/>
        </authorList>
    </citation>
    <scope>NUCLEOTIDE SEQUENCE [LARGE SCALE GENOMIC DNA]</scope>
    <source>
        <strain evidence="2">A3</strain>
    </source>
</reference>